<feature type="compositionally biased region" description="Polar residues" evidence="1">
    <location>
        <begin position="39"/>
        <end position="52"/>
    </location>
</feature>
<feature type="region of interest" description="Disordered" evidence="1">
    <location>
        <begin position="271"/>
        <end position="304"/>
    </location>
</feature>
<feature type="region of interest" description="Disordered" evidence="1">
    <location>
        <begin position="1"/>
        <end position="52"/>
    </location>
</feature>
<keyword evidence="3" id="KW-1185">Reference proteome</keyword>
<dbReference type="PANTHER" id="PTHR31089:SF47">
    <property type="entry name" value="DOF-TYPE DOMAIN-CONTAINING PROTEIN"/>
    <property type="match status" value="1"/>
</dbReference>
<organism evidence="2 3">
    <name type="scientific">Coptis chinensis</name>
    <dbReference type="NCBI Taxonomy" id="261450"/>
    <lineage>
        <taxon>Eukaryota</taxon>
        <taxon>Viridiplantae</taxon>
        <taxon>Streptophyta</taxon>
        <taxon>Embryophyta</taxon>
        <taxon>Tracheophyta</taxon>
        <taxon>Spermatophyta</taxon>
        <taxon>Magnoliopsida</taxon>
        <taxon>Ranunculales</taxon>
        <taxon>Ranunculaceae</taxon>
        <taxon>Coptidoideae</taxon>
        <taxon>Coptis</taxon>
    </lineage>
</organism>
<dbReference type="InterPro" id="IPR045174">
    <property type="entry name" value="Dof"/>
</dbReference>
<evidence type="ECO:0000313" key="2">
    <source>
        <dbReference type="EMBL" id="KAF9587672.1"/>
    </source>
</evidence>
<dbReference type="EMBL" id="JADFTS010000009">
    <property type="protein sequence ID" value="KAF9587672.1"/>
    <property type="molecule type" value="Genomic_DNA"/>
</dbReference>
<sequence>MYDPTAVKLFGKTIPSPQSPLVLAEHTHGGKENPEASDKSSVLDSAKQDPSQEIQGMVDQLKTDCDGQVDTPDSAHHQLNSCDGNSTALRTSSGDGTVLKFGSDAPLCESMASVLNLGDQKRKVETTVVVSGGNGEEPSSCGSSVSASSCKIELPEDPAQVGQWGMRGCSDVPTEPPLNPLQCHPGQPLVYPWNSGWNSVPAIAAGGCSPETFYRLNGGDPKQVQWGSTSMVVAPTFCTPSIPFPFVPAAYWGCMGSGWAGTWSMPWTAFHGTQSPSSSSSRSGCSNSESPTLGKHSRDANIRGEGKDKMEKCLWVPKTLRIDHPDAAAKSSIWDTLSIKPSQSQPFAKGGIFKAFQPKTEVDDNASNAAQVLQANPAASSRSQAFQEST</sequence>
<dbReference type="GO" id="GO:0003700">
    <property type="term" value="F:DNA-binding transcription factor activity"/>
    <property type="evidence" value="ECO:0007669"/>
    <property type="project" value="InterPro"/>
</dbReference>
<accession>A0A835GWY9</accession>
<protein>
    <submittedName>
        <fullName evidence="2">Uncharacterized protein</fullName>
    </submittedName>
</protein>
<feature type="compositionally biased region" description="Basic and acidic residues" evidence="1">
    <location>
        <begin position="25"/>
        <end position="38"/>
    </location>
</feature>
<reference evidence="2 3" key="1">
    <citation type="submission" date="2020-10" db="EMBL/GenBank/DDBJ databases">
        <title>The Coptis chinensis genome and diversification of protoberbering-type alkaloids.</title>
        <authorList>
            <person name="Wang B."/>
            <person name="Shu S."/>
            <person name="Song C."/>
            <person name="Liu Y."/>
        </authorList>
    </citation>
    <scope>NUCLEOTIDE SEQUENCE [LARGE SCALE GENOMIC DNA]</scope>
    <source>
        <strain evidence="2">HL-2020</strain>
        <tissue evidence="2">Leaf</tissue>
    </source>
</reference>
<evidence type="ECO:0000313" key="3">
    <source>
        <dbReference type="Proteomes" id="UP000631114"/>
    </source>
</evidence>
<gene>
    <name evidence="2" type="ORF">IFM89_004504</name>
</gene>
<evidence type="ECO:0000256" key="1">
    <source>
        <dbReference type="SAM" id="MobiDB-lite"/>
    </source>
</evidence>
<name>A0A835GWY9_9MAGN</name>
<dbReference type="OrthoDB" id="1927254at2759"/>
<feature type="compositionally biased region" description="Low complexity" evidence="1">
    <location>
        <begin position="275"/>
        <end position="290"/>
    </location>
</feature>
<dbReference type="Proteomes" id="UP000631114">
    <property type="component" value="Unassembled WGS sequence"/>
</dbReference>
<dbReference type="PANTHER" id="PTHR31089">
    <property type="entry name" value="CYCLIC DOF FACTOR 2"/>
    <property type="match status" value="1"/>
</dbReference>
<comment type="caution">
    <text evidence="2">The sequence shown here is derived from an EMBL/GenBank/DDBJ whole genome shotgun (WGS) entry which is preliminary data.</text>
</comment>
<dbReference type="AlphaFoldDB" id="A0A835GWY9"/>
<dbReference type="GO" id="GO:0003677">
    <property type="term" value="F:DNA binding"/>
    <property type="evidence" value="ECO:0007669"/>
    <property type="project" value="TreeGrafter"/>
</dbReference>
<proteinExistence type="predicted"/>
<feature type="region of interest" description="Disordered" evidence="1">
    <location>
        <begin position="63"/>
        <end position="82"/>
    </location>
</feature>